<organism evidence="2 3">
    <name type="scientific">Streptomyces hyderabadensis</name>
    <dbReference type="NCBI Taxonomy" id="598549"/>
    <lineage>
        <taxon>Bacteria</taxon>
        <taxon>Bacillati</taxon>
        <taxon>Actinomycetota</taxon>
        <taxon>Actinomycetes</taxon>
        <taxon>Kitasatosporales</taxon>
        <taxon>Streptomycetaceae</taxon>
        <taxon>Streptomyces</taxon>
    </lineage>
</organism>
<evidence type="ECO:0000313" key="2">
    <source>
        <dbReference type="EMBL" id="GAA5012451.1"/>
    </source>
</evidence>
<gene>
    <name evidence="2" type="ORF">GCM10023257_69970</name>
</gene>
<evidence type="ECO:0000313" key="3">
    <source>
        <dbReference type="Proteomes" id="UP001500610"/>
    </source>
</evidence>
<proteinExistence type="predicted"/>
<protein>
    <submittedName>
        <fullName evidence="2">Uncharacterized protein</fullName>
    </submittedName>
</protein>
<feature type="compositionally biased region" description="Basic and acidic residues" evidence="1">
    <location>
        <begin position="1"/>
        <end position="16"/>
    </location>
</feature>
<feature type="region of interest" description="Disordered" evidence="1">
    <location>
        <begin position="1"/>
        <end position="52"/>
    </location>
</feature>
<keyword evidence="3" id="KW-1185">Reference proteome</keyword>
<evidence type="ECO:0000256" key="1">
    <source>
        <dbReference type="SAM" id="MobiDB-lite"/>
    </source>
</evidence>
<accession>A0ABP9IY68</accession>
<sequence>MAHFTCEGEHVSDPPPRRPAGACERMRADAGDMSGRRPIVVGRPSPSGGGRVRADGVTLGLAYGPRDIAEFLRRAGLENIDVETSDLIVWRGGGPDVWAHESRPGR</sequence>
<name>A0ABP9IY68_9ACTN</name>
<reference evidence="3" key="1">
    <citation type="journal article" date="2019" name="Int. J. Syst. Evol. Microbiol.">
        <title>The Global Catalogue of Microorganisms (GCM) 10K type strain sequencing project: providing services to taxonomists for standard genome sequencing and annotation.</title>
        <authorList>
            <consortium name="The Broad Institute Genomics Platform"/>
            <consortium name="The Broad Institute Genome Sequencing Center for Infectious Disease"/>
            <person name="Wu L."/>
            <person name="Ma J."/>
        </authorList>
    </citation>
    <scope>NUCLEOTIDE SEQUENCE [LARGE SCALE GENOMIC DNA]</scope>
    <source>
        <strain evidence="3">JCM 17657</strain>
    </source>
</reference>
<comment type="caution">
    <text evidence="2">The sequence shown here is derived from an EMBL/GenBank/DDBJ whole genome shotgun (WGS) entry which is preliminary data.</text>
</comment>
<dbReference type="EMBL" id="BAABIV010000037">
    <property type="protein sequence ID" value="GAA5012451.1"/>
    <property type="molecule type" value="Genomic_DNA"/>
</dbReference>
<dbReference type="Proteomes" id="UP001500610">
    <property type="component" value="Unassembled WGS sequence"/>
</dbReference>